<dbReference type="OrthoDB" id="9773087at2"/>
<reference evidence="9 10" key="1">
    <citation type="submission" date="2010-11" db="EMBL/GenBank/DDBJ databases">
        <title>The complete genome of Thermotoga thermarum DSM 5069.</title>
        <authorList>
            <consortium name="US DOE Joint Genome Institute (JGI-PGF)"/>
            <person name="Lucas S."/>
            <person name="Copeland A."/>
            <person name="Lapidus A."/>
            <person name="Bruce D."/>
            <person name="Goodwin L."/>
            <person name="Pitluck S."/>
            <person name="Kyrpides N."/>
            <person name="Mavromatis K."/>
            <person name="Ivanova N."/>
            <person name="Zeytun A."/>
            <person name="Brettin T."/>
            <person name="Detter J.C."/>
            <person name="Tapia R."/>
            <person name="Han C."/>
            <person name="Land M."/>
            <person name="Hauser L."/>
            <person name="Markowitz V."/>
            <person name="Cheng J.-F."/>
            <person name="Hugenholtz P."/>
            <person name="Woyke T."/>
            <person name="Wu D."/>
            <person name="Spring S."/>
            <person name="Schroeder M."/>
            <person name="Brambilla E."/>
            <person name="Klenk H.-P."/>
            <person name="Eisen J.A."/>
        </authorList>
    </citation>
    <scope>NUCLEOTIDE SEQUENCE [LARGE SCALE GENOMIC DNA]</scope>
    <source>
        <strain evidence="9 10">DSM 5069</strain>
    </source>
</reference>
<dbReference type="FunFam" id="3.40.50.620:FF:000013">
    <property type="entry name" value="Pantothenate synthetase"/>
    <property type="match status" value="1"/>
</dbReference>
<dbReference type="PATRIC" id="fig|688269.3.peg.353"/>
<keyword evidence="3 8" id="KW-0436">Ligase</keyword>
<dbReference type="InterPro" id="IPR003721">
    <property type="entry name" value="Pantoate_ligase"/>
</dbReference>
<feature type="binding site" evidence="8">
    <location>
        <begin position="183"/>
        <end position="186"/>
    </location>
    <ligand>
        <name>ATP</name>
        <dbReference type="ChEBI" id="CHEBI:30616"/>
    </ligand>
</feature>
<evidence type="ECO:0000313" key="9">
    <source>
        <dbReference type="EMBL" id="AEH50437.1"/>
    </source>
</evidence>
<comment type="similarity">
    <text evidence="2 8">Belongs to the pantothenate synthetase family.</text>
</comment>
<evidence type="ECO:0000256" key="6">
    <source>
        <dbReference type="ARBA" id="ARBA00022840"/>
    </source>
</evidence>
<feature type="active site" description="Proton donor" evidence="8">
    <location>
        <position position="36"/>
    </location>
</feature>
<comment type="pathway">
    <text evidence="1 8">Cofactor biosynthesis; (R)-pantothenate biosynthesis; (R)-pantothenate from (R)-pantoate and beta-alanine: step 1/1.</text>
</comment>
<dbReference type="NCBIfam" id="TIGR00125">
    <property type="entry name" value="cyt_tran_rel"/>
    <property type="match status" value="1"/>
</dbReference>
<evidence type="ECO:0000256" key="4">
    <source>
        <dbReference type="ARBA" id="ARBA00022655"/>
    </source>
</evidence>
<comment type="subcellular location">
    <subcellularLocation>
        <location evidence="8">Cytoplasm</location>
    </subcellularLocation>
</comment>
<dbReference type="STRING" id="688269.Theth_0342"/>
<dbReference type="HOGENOM" id="CLU_047148_0_0_0"/>
<dbReference type="GO" id="GO:0005829">
    <property type="term" value="C:cytosol"/>
    <property type="evidence" value="ECO:0007669"/>
    <property type="project" value="TreeGrafter"/>
</dbReference>
<dbReference type="RefSeq" id="WP_013931660.1">
    <property type="nucleotide sequence ID" value="NC_015707.1"/>
</dbReference>
<accession>F7YVD4</accession>
<comment type="function">
    <text evidence="8">Catalyzes the condensation of pantoate with beta-alanine in an ATP-dependent reaction via a pantoyl-adenylate intermediate.</text>
</comment>
<dbReference type="PANTHER" id="PTHR21299">
    <property type="entry name" value="CYTIDYLATE KINASE/PANTOATE-BETA-ALANINE LIGASE"/>
    <property type="match status" value="1"/>
</dbReference>
<feature type="binding site" evidence="8">
    <location>
        <position position="152"/>
    </location>
    <ligand>
        <name>(R)-pantoate</name>
        <dbReference type="ChEBI" id="CHEBI:15980"/>
    </ligand>
</feature>
<feature type="binding site" evidence="8">
    <location>
        <begin position="146"/>
        <end position="149"/>
    </location>
    <ligand>
        <name>ATP</name>
        <dbReference type="ChEBI" id="CHEBI:30616"/>
    </ligand>
</feature>
<dbReference type="SUPFAM" id="SSF52374">
    <property type="entry name" value="Nucleotidylyl transferase"/>
    <property type="match status" value="1"/>
</dbReference>
<dbReference type="FunFam" id="3.30.1300.10:FF:000001">
    <property type="entry name" value="Pantothenate synthetase"/>
    <property type="match status" value="1"/>
</dbReference>
<organism evidence="9 10">
    <name type="scientific">Pseudothermotoga thermarum DSM 5069</name>
    <dbReference type="NCBI Taxonomy" id="688269"/>
    <lineage>
        <taxon>Bacteria</taxon>
        <taxon>Thermotogati</taxon>
        <taxon>Thermotogota</taxon>
        <taxon>Thermotogae</taxon>
        <taxon>Thermotogales</taxon>
        <taxon>Thermotogaceae</taxon>
        <taxon>Pseudothermotoga</taxon>
    </lineage>
</organism>
<proteinExistence type="inferred from homology"/>
<dbReference type="InterPro" id="IPR014729">
    <property type="entry name" value="Rossmann-like_a/b/a_fold"/>
</dbReference>
<dbReference type="GO" id="GO:0004592">
    <property type="term" value="F:pantoate-beta-alanine ligase activity"/>
    <property type="evidence" value="ECO:0007669"/>
    <property type="project" value="UniProtKB-UniRule"/>
</dbReference>
<evidence type="ECO:0000256" key="7">
    <source>
        <dbReference type="ARBA" id="ARBA00048258"/>
    </source>
</evidence>
<evidence type="ECO:0000256" key="2">
    <source>
        <dbReference type="ARBA" id="ARBA00009256"/>
    </source>
</evidence>
<keyword evidence="8" id="KW-0963">Cytoplasm</keyword>
<comment type="miscellaneous">
    <text evidence="8">The reaction proceeds by a bi uni uni bi ping pong mechanism.</text>
</comment>
<dbReference type="AlphaFoldDB" id="F7YVD4"/>
<dbReference type="EC" id="6.3.2.1" evidence="8"/>
<keyword evidence="5 8" id="KW-0547">Nucleotide-binding</keyword>
<keyword evidence="6 8" id="KW-0067">ATP-binding</keyword>
<feature type="binding site" evidence="8">
    <location>
        <position position="175"/>
    </location>
    <ligand>
        <name>ATP</name>
        <dbReference type="ChEBI" id="CHEBI:30616"/>
    </ligand>
</feature>
<comment type="subunit">
    <text evidence="8">Homodimer.</text>
</comment>
<keyword evidence="10" id="KW-1185">Reference proteome</keyword>
<dbReference type="eggNOG" id="COG0414">
    <property type="taxonomic scope" value="Bacteria"/>
</dbReference>
<feature type="binding site" evidence="8">
    <location>
        <position position="60"/>
    </location>
    <ligand>
        <name>(R)-pantoate</name>
        <dbReference type="ChEBI" id="CHEBI:15980"/>
    </ligand>
</feature>
<dbReference type="Proteomes" id="UP000006804">
    <property type="component" value="Chromosome"/>
</dbReference>
<dbReference type="HAMAP" id="MF_00158">
    <property type="entry name" value="PanC"/>
    <property type="match status" value="1"/>
</dbReference>
<dbReference type="EMBL" id="CP002351">
    <property type="protein sequence ID" value="AEH50437.1"/>
    <property type="molecule type" value="Genomic_DNA"/>
</dbReference>
<dbReference type="Gene3D" id="3.40.50.620">
    <property type="entry name" value="HUPs"/>
    <property type="match status" value="1"/>
</dbReference>
<feature type="binding site" evidence="8">
    <location>
        <position position="60"/>
    </location>
    <ligand>
        <name>beta-alanine</name>
        <dbReference type="ChEBI" id="CHEBI:57966"/>
    </ligand>
</feature>
<sequence length="280" mass="32471">MKVIDRIEWMKEISESLRREKTIGFVPTMGYLHEGHLSLVRKSLEENDITVVSIFVNPTQFGPNEDYASYPRDLKRDLAMLEREGVDYVFVPTVEEMYPEGYSTYVVEESLSRYLCGKSRPGHFRGVCTVVMKLFNIVKPHRAYFGQKDAQQFRIIRKMVKDLNMDVEVIECPIVRDQDGLAMSSRNVYLTPEERTQALSLYRSLKIAENLYKMGERNVHRIKEKMLEYLSSFDKVKIDYVEIVDEQTLVPVDKIDKKVIVAVAAWVGKARLIDNTILGE</sequence>
<feature type="binding site" evidence="8">
    <location>
        <begin position="29"/>
        <end position="36"/>
    </location>
    <ligand>
        <name>ATP</name>
        <dbReference type="ChEBI" id="CHEBI:30616"/>
    </ligand>
</feature>
<evidence type="ECO:0000256" key="8">
    <source>
        <dbReference type="HAMAP-Rule" id="MF_00158"/>
    </source>
</evidence>
<evidence type="ECO:0000313" key="10">
    <source>
        <dbReference type="Proteomes" id="UP000006804"/>
    </source>
</evidence>
<evidence type="ECO:0000256" key="5">
    <source>
        <dbReference type="ARBA" id="ARBA00022741"/>
    </source>
</evidence>
<dbReference type="Gene3D" id="3.30.1300.10">
    <property type="entry name" value="Pantoate-beta-alanine ligase, C-terminal domain"/>
    <property type="match status" value="1"/>
</dbReference>
<dbReference type="UniPathway" id="UPA00028">
    <property type="reaction ID" value="UER00005"/>
</dbReference>
<dbReference type="Pfam" id="PF02569">
    <property type="entry name" value="Pantoate_ligase"/>
    <property type="match status" value="1"/>
</dbReference>
<dbReference type="PANTHER" id="PTHR21299:SF1">
    <property type="entry name" value="PANTOATE--BETA-ALANINE LIGASE"/>
    <property type="match status" value="1"/>
</dbReference>
<dbReference type="KEGG" id="tta:Theth_0342"/>
<evidence type="ECO:0000256" key="3">
    <source>
        <dbReference type="ARBA" id="ARBA00022598"/>
    </source>
</evidence>
<protein>
    <recommendedName>
        <fullName evidence="8">Pantothenate synthetase</fullName>
        <shortName evidence="8">PS</shortName>
        <ecNumber evidence="8">6.3.2.1</ecNumber>
    </recommendedName>
    <alternativeName>
        <fullName evidence="8">Pantoate--beta-alanine ligase</fullName>
    </alternativeName>
    <alternativeName>
        <fullName evidence="8">Pantoate-activating enzyme</fullName>
    </alternativeName>
</protein>
<keyword evidence="4 8" id="KW-0566">Pantothenate biosynthesis</keyword>
<comment type="catalytic activity">
    <reaction evidence="7 8">
        <text>(R)-pantoate + beta-alanine + ATP = (R)-pantothenate + AMP + diphosphate + H(+)</text>
        <dbReference type="Rhea" id="RHEA:10912"/>
        <dbReference type="ChEBI" id="CHEBI:15378"/>
        <dbReference type="ChEBI" id="CHEBI:15980"/>
        <dbReference type="ChEBI" id="CHEBI:29032"/>
        <dbReference type="ChEBI" id="CHEBI:30616"/>
        <dbReference type="ChEBI" id="CHEBI:33019"/>
        <dbReference type="ChEBI" id="CHEBI:57966"/>
        <dbReference type="ChEBI" id="CHEBI:456215"/>
        <dbReference type="EC" id="6.3.2.1"/>
    </reaction>
</comment>
<gene>
    <name evidence="8" type="primary">panC</name>
    <name evidence="9" type="ORF">Theth_0342</name>
</gene>
<dbReference type="InterPro" id="IPR042176">
    <property type="entry name" value="Pantoate_ligase_C"/>
</dbReference>
<dbReference type="GO" id="GO:0015940">
    <property type="term" value="P:pantothenate biosynthetic process"/>
    <property type="evidence" value="ECO:0007669"/>
    <property type="project" value="UniProtKB-UniRule"/>
</dbReference>
<dbReference type="GO" id="GO:0005524">
    <property type="term" value="F:ATP binding"/>
    <property type="evidence" value="ECO:0007669"/>
    <property type="project" value="UniProtKB-KW"/>
</dbReference>
<dbReference type="CDD" id="cd00560">
    <property type="entry name" value="PanC"/>
    <property type="match status" value="1"/>
</dbReference>
<dbReference type="NCBIfam" id="TIGR00018">
    <property type="entry name" value="panC"/>
    <property type="match status" value="1"/>
</dbReference>
<evidence type="ECO:0000256" key="1">
    <source>
        <dbReference type="ARBA" id="ARBA00004990"/>
    </source>
</evidence>
<dbReference type="InterPro" id="IPR004821">
    <property type="entry name" value="Cyt_trans-like"/>
</dbReference>
<name>F7YVD4_9THEM</name>